<organism evidence="1 2">
    <name type="scientific">Lentithecium fluviatile CBS 122367</name>
    <dbReference type="NCBI Taxonomy" id="1168545"/>
    <lineage>
        <taxon>Eukaryota</taxon>
        <taxon>Fungi</taxon>
        <taxon>Dikarya</taxon>
        <taxon>Ascomycota</taxon>
        <taxon>Pezizomycotina</taxon>
        <taxon>Dothideomycetes</taxon>
        <taxon>Pleosporomycetidae</taxon>
        <taxon>Pleosporales</taxon>
        <taxon>Massarineae</taxon>
        <taxon>Lentitheciaceae</taxon>
        <taxon>Lentithecium</taxon>
    </lineage>
</organism>
<reference evidence="1" key="1">
    <citation type="journal article" date="2020" name="Stud. Mycol.">
        <title>101 Dothideomycetes genomes: a test case for predicting lifestyles and emergence of pathogens.</title>
        <authorList>
            <person name="Haridas S."/>
            <person name="Albert R."/>
            <person name="Binder M."/>
            <person name="Bloem J."/>
            <person name="Labutti K."/>
            <person name="Salamov A."/>
            <person name="Andreopoulos B."/>
            <person name="Baker S."/>
            <person name="Barry K."/>
            <person name="Bills G."/>
            <person name="Bluhm B."/>
            <person name="Cannon C."/>
            <person name="Castanera R."/>
            <person name="Culley D."/>
            <person name="Daum C."/>
            <person name="Ezra D."/>
            <person name="Gonzalez J."/>
            <person name="Henrissat B."/>
            <person name="Kuo A."/>
            <person name="Liang C."/>
            <person name="Lipzen A."/>
            <person name="Lutzoni F."/>
            <person name="Magnuson J."/>
            <person name="Mondo S."/>
            <person name="Nolan M."/>
            <person name="Ohm R."/>
            <person name="Pangilinan J."/>
            <person name="Park H.-J."/>
            <person name="Ramirez L."/>
            <person name="Alfaro M."/>
            <person name="Sun H."/>
            <person name="Tritt A."/>
            <person name="Yoshinaga Y."/>
            <person name="Zwiers L.-H."/>
            <person name="Turgeon B."/>
            <person name="Goodwin S."/>
            <person name="Spatafora J."/>
            <person name="Crous P."/>
            <person name="Grigoriev I."/>
        </authorList>
    </citation>
    <scope>NUCLEOTIDE SEQUENCE</scope>
    <source>
        <strain evidence="1">CBS 122367</strain>
    </source>
</reference>
<evidence type="ECO:0000313" key="1">
    <source>
        <dbReference type="EMBL" id="KAF2689684.1"/>
    </source>
</evidence>
<sequence length="234" mass="26293">MSTAGPKLCPLNPVLSCGGKTTGNDFICEKCKDARPQVLTNTVNGDEKYEKMADKIRDMNTKAKWERFICPTESTSSLFRFDRRILELRKAVVNDGEPGFALRSTTRAYFASGVLGPNKVIKYCPMSNHVYKELAYCNVAFEEIQAFEASKQCDNSLPNDLTELFGPCWEDIEMVYQGTDDKEAYEKLVEEVFGSDGHLRKAWKVKVNPDPEKFLALPPKVCLYSPTTGPPLPK</sequence>
<evidence type="ECO:0000313" key="2">
    <source>
        <dbReference type="Proteomes" id="UP000799291"/>
    </source>
</evidence>
<dbReference type="EMBL" id="MU005572">
    <property type="protein sequence ID" value="KAF2689684.1"/>
    <property type="molecule type" value="Genomic_DNA"/>
</dbReference>
<keyword evidence="2" id="KW-1185">Reference proteome</keyword>
<gene>
    <name evidence="1" type="ORF">K458DRAFT_384317</name>
</gene>
<proteinExistence type="predicted"/>
<protein>
    <submittedName>
        <fullName evidence="1">Uncharacterized protein</fullName>
    </submittedName>
</protein>
<dbReference type="Proteomes" id="UP000799291">
    <property type="component" value="Unassembled WGS sequence"/>
</dbReference>
<accession>A0A6G1JGL1</accession>
<dbReference type="AlphaFoldDB" id="A0A6G1JGL1"/>
<name>A0A6G1JGL1_9PLEO</name>